<organism evidence="3 4">
    <name type="scientific">Hydnomerulius pinastri MD-312</name>
    <dbReference type="NCBI Taxonomy" id="994086"/>
    <lineage>
        <taxon>Eukaryota</taxon>
        <taxon>Fungi</taxon>
        <taxon>Dikarya</taxon>
        <taxon>Basidiomycota</taxon>
        <taxon>Agaricomycotina</taxon>
        <taxon>Agaricomycetes</taxon>
        <taxon>Agaricomycetidae</taxon>
        <taxon>Boletales</taxon>
        <taxon>Boletales incertae sedis</taxon>
        <taxon>Leucogyrophana</taxon>
    </lineage>
</organism>
<accession>A0A0C9W8H0</accession>
<keyword evidence="4" id="KW-1185">Reference proteome</keyword>
<reference evidence="3 4" key="1">
    <citation type="submission" date="2014-04" db="EMBL/GenBank/DDBJ databases">
        <title>Evolutionary Origins and Diversification of the Mycorrhizal Mutualists.</title>
        <authorList>
            <consortium name="DOE Joint Genome Institute"/>
            <consortium name="Mycorrhizal Genomics Consortium"/>
            <person name="Kohler A."/>
            <person name="Kuo A."/>
            <person name="Nagy L.G."/>
            <person name="Floudas D."/>
            <person name="Copeland A."/>
            <person name="Barry K.W."/>
            <person name="Cichocki N."/>
            <person name="Veneault-Fourrey C."/>
            <person name="LaButti K."/>
            <person name="Lindquist E.A."/>
            <person name="Lipzen A."/>
            <person name="Lundell T."/>
            <person name="Morin E."/>
            <person name="Murat C."/>
            <person name="Riley R."/>
            <person name="Ohm R."/>
            <person name="Sun H."/>
            <person name="Tunlid A."/>
            <person name="Henrissat B."/>
            <person name="Grigoriev I.V."/>
            <person name="Hibbett D.S."/>
            <person name="Martin F."/>
        </authorList>
    </citation>
    <scope>NUCLEOTIDE SEQUENCE [LARGE SCALE GENOMIC DNA]</scope>
    <source>
        <strain evidence="3 4">MD-312</strain>
    </source>
</reference>
<feature type="non-terminal residue" evidence="3">
    <location>
        <position position="71"/>
    </location>
</feature>
<dbReference type="AlphaFoldDB" id="A0A0C9W8H0"/>
<keyword evidence="1" id="KW-0677">Repeat</keyword>
<protein>
    <recommendedName>
        <fullName evidence="2">Nephrocystin 3-like N-terminal domain-containing protein</fullName>
    </recommendedName>
</protein>
<gene>
    <name evidence="3" type="ORF">HYDPIDRAFT_48656</name>
</gene>
<dbReference type="Pfam" id="PF24883">
    <property type="entry name" value="NPHP3_N"/>
    <property type="match status" value="1"/>
</dbReference>
<dbReference type="EMBL" id="KN839849">
    <property type="protein sequence ID" value="KIJ63773.1"/>
    <property type="molecule type" value="Genomic_DNA"/>
</dbReference>
<dbReference type="OrthoDB" id="2928561at2759"/>
<evidence type="ECO:0000313" key="3">
    <source>
        <dbReference type="EMBL" id="KIJ63773.1"/>
    </source>
</evidence>
<sequence>LEVLQKASAPGATYNSAQRYPALRCLEGTRDALFAKLDSWMGASTEQTAYWLNGRPGSGTSAISQTVVEKY</sequence>
<feature type="non-terminal residue" evidence="3">
    <location>
        <position position="1"/>
    </location>
</feature>
<evidence type="ECO:0000259" key="2">
    <source>
        <dbReference type="Pfam" id="PF24883"/>
    </source>
</evidence>
<feature type="domain" description="Nephrocystin 3-like N-terminal" evidence="2">
    <location>
        <begin position="36"/>
        <end position="70"/>
    </location>
</feature>
<dbReference type="HOGENOM" id="CLU_2746931_0_0_1"/>
<dbReference type="InterPro" id="IPR056884">
    <property type="entry name" value="NPHP3-like_N"/>
</dbReference>
<proteinExistence type="predicted"/>
<dbReference type="Proteomes" id="UP000053820">
    <property type="component" value="Unassembled WGS sequence"/>
</dbReference>
<evidence type="ECO:0000313" key="4">
    <source>
        <dbReference type="Proteomes" id="UP000053820"/>
    </source>
</evidence>
<evidence type="ECO:0000256" key="1">
    <source>
        <dbReference type="ARBA" id="ARBA00022737"/>
    </source>
</evidence>
<name>A0A0C9W8H0_9AGAM</name>